<feature type="transmembrane region" description="Helical" evidence="8">
    <location>
        <begin position="124"/>
        <end position="152"/>
    </location>
</feature>
<evidence type="ECO:0000256" key="6">
    <source>
        <dbReference type="ARBA" id="ARBA00022989"/>
    </source>
</evidence>
<feature type="transmembrane region" description="Helical" evidence="8">
    <location>
        <begin position="74"/>
        <end position="104"/>
    </location>
</feature>
<feature type="transmembrane region" description="Helical" evidence="8">
    <location>
        <begin position="225"/>
        <end position="243"/>
    </location>
</feature>
<feature type="transmembrane region" description="Helical" evidence="8">
    <location>
        <begin position="43"/>
        <end position="62"/>
    </location>
</feature>
<accession>A0ABR8S9J1</accession>
<dbReference type="InterPro" id="IPR052017">
    <property type="entry name" value="TSUP"/>
</dbReference>
<keyword evidence="3" id="KW-0813">Transport</keyword>
<keyword evidence="4 8" id="KW-1003">Cell membrane</keyword>
<protein>
    <recommendedName>
        <fullName evidence="8">Probable membrane transporter protein</fullName>
    </recommendedName>
</protein>
<feature type="transmembrane region" description="Helical" evidence="8">
    <location>
        <begin position="12"/>
        <end position="37"/>
    </location>
</feature>
<dbReference type="EMBL" id="JACSQK010000003">
    <property type="protein sequence ID" value="MBD7960105.1"/>
    <property type="molecule type" value="Genomic_DNA"/>
</dbReference>
<feature type="transmembrane region" description="Helical" evidence="8">
    <location>
        <begin position="196"/>
        <end position="213"/>
    </location>
</feature>
<evidence type="ECO:0000313" key="10">
    <source>
        <dbReference type="Proteomes" id="UP000634919"/>
    </source>
</evidence>
<evidence type="ECO:0000256" key="5">
    <source>
        <dbReference type="ARBA" id="ARBA00022692"/>
    </source>
</evidence>
<comment type="caution">
    <text evidence="9">The sequence shown here is derived from an EMBL/GenBank/DDBJ whole genome shotgun (WGS) entry which is preliminary data.</text>
</comment>
<dbReference type="RefSeq" id="WP_191722512.1">
    <property type="nucleotide sequence ID" value="NZ_JACSQK010000003.1"/>
</dbReference>
<keyword evidence="10" id="KW-1185">Reference proteome</keyword>
<reference evidence="9 10" key="1">
    <citation type="submission" date="2020-08" db="EMBL/GenBank/DDBJ databases">
        <title>A Genomic Blueprint of the Chicken Gut Microbiome.</title>
        <authorList>
            <person name="Gilroy R."/>
            <person name="Ravi A."/>
            <person name="Getino M."/>
            <person name="Pursley I."/>
            <person name="Horton D.L."/>
            <person name="Alikhan N.-F."/>
            <person name="Baker D."/>
            <person name="Gharbi K."/>
            <person name="Hall N."/>
            <person name="Watson M."/>
            <person name="Adriaenssens E.M."/>
            <person name="Foster-Nyarko E."/>
            <person name="Jarju S."/>
            <person name="Secka A."/>
            <person name="Antonio M."/>
            <person name="Oren A."/>
            <person name="Chaudhuri R."/>
            <person name="La Ragione R.M."/>
            <person name="Hildebrand F."/>
            <person name="Pallen M.J."/>
        </authorList>
    </citation>
    <scope>NUCLEOTIDE SEQUENCE [LARGE SCALE GENOMIC DNA]</scope>
    <source>
        <strain evidence="9 10">Sa2CVA6</strain>
    </source>
</reference>
<evidence type="ECO:0000256" key="1">
    <source>
        <dbReference type="ARBA" id="ARBA00004651"/>
    </source>
</evidence>
<dbReference type="Pfam" id="PF01925">
    <property type="entry name" value="TauE"/>
    <property type="match status" value="1"/>
</dbReference>
<name>A0ABR8S9J1_9BURK</name>
<keyword evidence="7 8" id="KW-0472">Membrane</keyword>
<evidence type="ECO:0000256" key="7">
    <source>
        <dbReference type="ARBA" id="ARBA00023136"/>
    </source>
</evidence>
<proteinExistence type="inferred from homology"/>
<evidence type="ECO:0000256" key="4">
    <source>
        <dbReference type="ARBA" id="ARBA00022475"/>
    </source>
</evidence>
<organism evidence="9 10">
    <name type="scientific">Comamonas avium</name>
    <dbReference type="NCBI Taxonomy" id="2762231"/>
    <lineage>
        <taxon>Bacteria</taxon>
        <taxon>Pseudomonadati</taxon>
        <taxon>Pseudomonadota</taxon>
        <taxon>Betaproteobacteria</taxon>
        <taxon>Burkholderiales</taxon>
        <taxon>Comamonadaceae</taxon>
        <taxon>Comamonas</taxon>
    </lineage>
</organism>
<evidence type="ECO:0000256" key="8">
    <source>
        <dbReference type="RuleBase" id="RU363041"/>
    </source>
</evidence>
<feature type="transmembrane region" description="Helical" evidence="8">
    <location>
        <begin position="164"/>
        <end position="184"/>
    </location>
</feature>
<dbReference type="PANTHER" id="PTHR30269">
    <property type="entry name" value="TRANSMEMBRANE PROTEIN YFCA"/>
    <property type="match status" value="1"/>
</dbReference>
<gene>
    <name evidence="9" type="ORF">H9646_06395</name>
</gene>
<dbReference type="Proteomes" id="UP000634919">
    <property type="component" value="Unassembled WGS sequence"/>
</dbReference>
<dbReference type="InterPro" id="IPR002781">
    <property type="entry name" value="TM_pro_TauE-like"/>
</dbReference>
<keyword evidence="5 8" id="KW-0812">Transmembrane</keyword>
<dbReference type="PANTHER" id="PTHR30269:SF32">
    <property type="entry name" value="MEMBRANE TRANSPORTER PROTEIN-RELATED"/>
    <property type="match status" value="1"/>
</dbReference>
<keyword evidence="6 8" id="KW-1133">Transmembrane helix</keyword>
<evidence type="ECO:0000256" key="3">
    <source>
        <dbReference type="ARBA" id="ARBA00022448"/>
    </source>
</evidence>
<sequence length="245" mass="26075">MFEFAYPALTVLLGYVVLGITGFGSALVIVPLLSWQWPLTEVVALALLLDVPASLLQAGLNFKNVARSELQRLLPGVLAGALLGLWLSGVLAPQWPLLALGLYISAVGAMTLRPRVAPQTVATAAWSPVAGLLIGLIEMLFGTAGPVVAVWLSRRLSHIAALRATIPLVIAVAACTVLLAMGLSGRLSHAVLWQRWAVLLCVALLGVVIGHRLTRRLTPERVKKIIGFLLVLSGISLALHSIFKR</sequence>
<comment type="similarity">
    <text evidence="2 8">Belongs to the 4-toluene sulfonate uptake permease (TSUP) (TC 2.A.102) family.</text>
</comment>
<comment type="subcellular location">
    <subcellularLocation>
        <location evidence="1 8">Cell membrane</location>
        <topology evidence="1 8">Multi-pass membrane protein</topology>
    </subcellularLocation>
</comment>
<evidence type="ECO:0000313" key="9">
    <source>
        <dbReference type="EMBL" id="MBD7960105.1"/>
    </source>
</evidence>
<evidence type="ECO:0000256" key="2">
    <source>
        <dbReference type="ARBA" id="ARBA00009142"/>
    </source>
</evidence>